<dbReference type="PANTHER" id="PTHR43080:SF2">
    <property type="entry name" value="CBS DOMAIN-CONTAINING PROTEIN"/>
    <property type="match status" value="1"/>
</dbReference>
<dbReference type="InterPro" id="IPR045865">
    <property type="entry name" value="ACT-like_dom_sf"/>
</dbReference>
<dbReference type="EMBL" id="JAGZCZ010000003">
    <property type="protein sequence ID" value="MBS5519321.1"/>
    <property type="molecule type" value="Genomic_DNA"/>
</dbReference>
<sequence length="222" mass="24526">MRIKEIMTPTVISIRSDQSLLEVRELMLNNNLRRIPVTDKEGLLIGIVTDGDVSRATPSDASVLDRYEANYLLGKLKVSDIMTKSVWTVRESDSVETAAYLLYTHKVGALPVVDGTNHIAGIISDTDIFKAFVDIMGYNQTSTKVVIDTNDKVGVIAELSQIFTERGVNIISILSRTLAGDEREVTIRADLTQAMDIVERIRDAGYDIKEVSTLRVEAGHEG</sequence>
<dbReference type="PANTHER" id="PTHR43080">
    <property type="entry name" value="CBS DOMAIN-CONTAINING PROTEIN CBSX3, MITOCHONDRIAL"/>
    <property type="match status" value="1"/>
</dbReference>
<dbReference type="CDD" id="cd04584">
    <property type="entry name" value="CBS_pair_AcuB_like"/>
    <property type="match status" value="1"/>
</dbReference>
<dbReference type="Gene3D" id="3.30.70.260">
    <property type="match status" value="1"/>
</dbReference>
<keyword evidence="1 2" id="KW-0129">CBS domain</keyword>
<name>A0A943I4A2_9FIRM</name>
<dbReference type="Gene3D" id="3.10.580.10">
    <property type="entry name" value="CBS-domain"/>
    <property type="match status" value="1"/>
</dbReference>
<gene>
    <name evidence="5" type="ORF">KHX13_03150</name>
</gene>
<dbReference type="InterPro" id="IPR046342">
    <property type="entry name" value="CBS_dom_sf"/>
</dbReference>
<evidence type="ECO:0000259" key="3">
    <source>
        <dbReference type="PROSITE" id="PS51371"/>
    </source>
</evidence>
<reference evidence="5" key="1">
    <citation type="submission" date="2021-02" db="EMBL/GenBank/DDBJ databases">
        <title>Infant gut strain persistence is associated with maternal origin, phylogeny, and functional potential including surface adhesion and iron acquisition.</title>
        <authorList>
            <person name="Lou Y.C."/>
        </authorList>
    </citation>
    <scope>NUCLEOTIDE SEQUENCE</scope>
    <source>
        <strain evidence="5">L3_106_000M1_dasL3_106_000M1_concoct_15</strain>
    </source>
</reference>
<dbReference type="SUPFAM" id="SSF54631">
    <property type="entry name" value="CBS-domain pair"/>
    <property type="match status" value="1"/>
</dbReference>
<dbReference type="Pfam" id="PF01842">
    <property type="entry name" value="ACT"/>
    <property type="match status" value="1"/>
</dbReference>
<dbReference type="InterPro" id="IPR051257">
    <property type="entry name" value="Diverse_CBS-Domain"/>
</dbReference>
<feature type="domain" description="ACT" evidence="4">
    <location>
        <begin position="144"/>
        <end position="216"/>
    </location>
</feature>
<dbReference type="SMART" id="SM00116">
    <property type="entry name" value="CBS"/>
    <property type="match status" value="2"/>
</dbReference>
<evidence type="ECO:0000256" key="1">
    <source>
        <dbReference type="ARBA" id="ARBA00023122"/>
    </source>
</evidence>
<accession>A0A943I4A2</accession>
<dbReference type="SUPFAM" id="SSF55021">
    <property type="entry name" value="ACT-like"/>
    <property type="match status" value="1"/>
</dbReference>
<dbReference type="PROSITE" id="PS51671">
    <property type="entry name" value="ACT"/>
    <property type="match status" value="1"/>
</dbReference>
<proteinExistence type="predicted"/>
<organism evidence="5 6">
    <name type="scientific">Acidaminococcus intestini</name>
    <dbReference type="NCBI Taxonomy" id="187327"/>
    <lineage>
        <taxon>Bacteria</taxon>
        <taxon>Bacillati</taxon>
        <taxon>Bacillota</taxon>
        <taxon>Negativicutes</taxon>
        <taxon>Acidaminococcales</taxon>
        <taxon>Acidaminococcaceae</taxon>
        <taxon>Acidaminococcus</taxon>
    </lineage>
</organism>
<dbReference type="AlphaFoldDB" id="A0A943I4A2"/>
<dbReference type="Proteomes" id="UP000754226">
    <property type="component" value="Unassembled WGS sequence"/>
</dbReference>
<dbReference type="InterPro" id="IPR002912">
    <property type="entry name" value="ACT_dom"/>
</dbReference>
<dbReference type="Pfam" id="PF00571">
    <property type="entry name" value="CBS"/>
    <property type="match status" value="2"/>
</dbReference>
<protein>
    <submittedName>
        <fullName evidence="5">CBS domain-containing protein</fullName>
    </submittedName>
</protein>
<evidence type="ECO:0000313" key="5">
    <source>
        <dbReference type="EMBL" id="MBS5519321.1"/>
    </source>
</evidence>
<feature type="domain" description="CBS" evidence="3">
    <location>
        <begin position="82"/>
        <end position="141"/>
    </location>
</feature>
<evidence type="ECO:0000256" key="2">
    <source>
        <dbReference type="PROSITE-ProRule" id="PRU00703"/>
    </source>
</evidence>
<dbReference type="PROSITE" id="PS51371">
    <property type="entry name" value="CBS"/>
    <property type="match status" value="2"/>
</dbReference>
<comment type="caution">
    <text evidence="5">The sequence shown here is derived from an EMBL/GenBank/DDBJ whole genome shotgun (WGS) entry which is preliminary data.</text>
</comment>
<dbReference type="InterPro" id="IPR000644">
    <property type="entry name" value="CBS_dom"/>
</dbReference>
<evidence type="ECO:0000259" key="4">
    <source>
        <dbReference type="PROSITE" id="PS51671"/>
    </source>
</evidence>
<feature type="domain" description="CBS" evidence="3">
    <location>
        <begin position="7"/>
        <end position="63"/>
    </location>
</feature>
<evidence type="ECO:0000313" key="6">
    <source>
        <dbReference type="Proteomes" id="UP000754226"/>
    </source>
</evidence>